<dbReference type="RefSeq" id="WP_343764467.1">
    <property type="nucleotide sequence ID" value="NZ_BAAAFG010000012.1"/>
</dbReference>
<keyword evidence="1" id="KW-0732">Signal</keyword>
<comment type="caution">
    <text evidence="2">The sequence shown here is derived from an EMBL/GenBank/DDBJ whole genome shotgun (WGS) entry which is preliminary data.</text>
</comment>
<sequence length="164" mass="19072">MKRFLLLFALASFSFSYAQTEDDRTVYYFIRHAEKATVKSENPHLSGAGLERVEKWKTYFENKSLDAVFSTNYHRTMETATPIAEIQNLEVRNYKAERLNVKDLVKKPKGKRILIVGHSNTIPMQVNALIQDDVYKDMDESIYDRLYIVTFQNGNVSHKVTEIN</sequence>
<protein>
    <recommendedName>
        <fullName evidence="4">Phosphoglycerate mutase</fullName>
    </recommendedName>
</protein>
<keyword evidence="3" id="KW-1185">Reference proteome</keyword>
<evidence type="ECO:0000313" key="3">
    <source>
        <dbReference type="Proteomes" id="UP001500507"/>
    </source>
</evidence>
<name>A0ABP3XQZ3_9FLAO</name>
<gene>
    <name evidence="2" type="ORF">GCM10009117_09140</name>
</gene>
<reference evidence="3" key="1">
    <citation type="journal article" date="2019" name="Int. J. Syst. Evol. Microbiol.">
        <title>The Global Catalogue of Microorganisms (GCM) 10K type strain sequencing project: providing services to taxonomists for standard genome sequencing and annotation.</title>
        <authorList>
            <consortium name="The Broad Institute Genomics Platform"/>
            <consortium name="The Broad Institute Genome Sequencing Center for Infectious Disease"/>
            <person name="Wu L."/>
            <person name="Ma J."/>
        </authorList>
    </citation>
    <scope>NUCLEOTIDE SEQUENCE [LARGE SCALE GENOMIC DNA]</scope>
    <source>
        <strain evidence="3">JCM 16082</strain>
    </source>
</reference>
<dbReference type="Pfam" id="PF00300">
    <property type="entry name" value="His_Phos_1"/>
    <property type="match status" value="1"/>
</dbReference>
<accession>A0ABP3XQZ3</accession>
<dbReference type="Gene3D" id="3.40.50.1240">
    <property type="entry name" value="Phosphoglycerate mutase-like"/>
    <property type="match status" value="1"/>
</dbReference>
<dbReference type="CDD" id="cd07067">
    <property type="entry name" value="HP_PGM_like"/>
    <property type="match status" value="1"/>
</dbReference>
<dbReference type="EMBL" id="BAAAFG010000012">
    <property type="protein sequence ID" value="GAA0871768.1"/>
    <property type="molecule type" value="Genomic_DNA"/>
</dbReference>
<dbReference type="SUPFAM" id="SSF53254">
    <property type="entry name" value="Phosphoglycerate mutase-like"/>
    <property type="match status" value="1"/>
</dbReference>
<feature type="signal peptide" evidence="1">
    <location>
        <begin position="1"/>
        <end position="18"/>
    </location>
</feature>
<evidence type="ECO:0000313" key="2">
    <source>
        <dbReference type="EMBL" id="GAA0871768.1"/>
    </source>
</evidence>
<evidence type="ECO:0000256" key="1">
    <source>
        <dbReference type="SAM" id="SignalP"/>
    </source>
</evidence>
<evidence type="ECO:0008006" key="4">
    <source>
        <dbReference type="Google" id="ProtNLM"/>
    </source>
</evidence>
<dbReference type="InterPro" id="IPR029033">
    <property type="entry name" value="His_PPase_superfam"/>
</dbReference>
<dbReference type="InterPro" id="IPR013078">
    <property type="entry name" value="His_Pase_superF_clade-1"/>
</dbReference>
<proteinExistence type="predicted"/>
<feature type="chain" id="PRO_5047436028" description="Phosphoglycerate mutase" evidence="1">
    <location>
        <begin position="19"/>
        <end position="164"/>
    </location>
</feature>
<organism evidence="2 3">
    <name type="scientific">Gangjinia marincola</name>
    <dbReference type="NCBI Taxonomy" id="578463"/>
    <lineage>
        <taxon>Bacteria</taxon>
        <taxon>Pseudomonadati</taxon>
        <taxon>Bacteroidota</taxon>
        <taxon>Flavobacteriia</taxon>
        <taxon>Flavobacteriales</taxon>
        <taxon>Flavobacteriaceae</taxon>
        <taxon>Gangjinia</taxon>
    </lineage>
</organism>
<dbReference type="Proteomes" id="UP001500507">
    <property type="component" value="Unassembled WGS sequence"/>
</dbReference>